<protein>
    <recommendedName>
        <fullName evidence="4">Secreted protein</fullName>
    </recommendedName>
</protein>
<dbReference type="Proteomes" id="UP001596242">
    <property type="component" value="Unassembled WGS sequence"/>
</dbReference>
<proteinExistence type="predicted"/>
<organism evidence="2 3">
    <name type="scientific">Streptomyces pratens</name>
    <dbReference type="NCBI Taxonomy" id="887456"/>
    <lineage>
        <taxon>Bacteria</taxon>
        <taxon>Bacillati</taxon>
        <taxon>Actinomycetota</taxon>
        <taxon>Actinomycetes</taxon>
        <taxon>Kitasatosporales</taxon>
        <taxon>Streptomycetaceae</taxon>
        <taxon>Streptomyces</taxon>
    </lineage>
</organism>
<keyword evidence="1" id="KW-0732">Signal</keyword>
<feature type="signal peptide" evidence="1">
    <location>
        <begin position="1"/>
        <end position="27"/>
    </location>
</feature>
<evidence type="ECO:0000313" key="3">
    <source>
        <dbReference type="Proteomes" id="UP001596242"/>
    </source>
</evidence>
<reference evidence="3" key="1">
    <citation type="journal article" date="2019" name="Int. J. Syst. Evol. Microbiol.">
        <title>The Global Catalogue of Microorganisms (GCM) 10K type strain sequencing project: providing services to taxonomists for standard genome sequencing and annotation.</title>
        <authorList>
            <consortium name="The Broad Institute Genomics Platform"/>
            <consortium name="The Broad Institute Genome Sequencing Center for Infectious Disease"/>
            <person name="Wu L."/>
            <person name="Ma J."/>
        </authorList>
    </citation>
    <scope>NUCLEOTIDE SEQUENCE [LARGE SCALE GENOMIC DNA]</scope>
    <source>
        <strain evidence="3">JCM 12763</strain>
    </source>
</reference>
<keyword evidence="3" id="KW-1185">Reference proteome</keyword>
<gene>
    <name evidence="2" type="ORF">ACFP50_22785</name>
</gene>
<dbReference type="EMBL" id="JBHSPT010000052">
    <property type="protein sequence ID" value="MFC6058174.1"/>
    <property type="molecule type" value="Genomic_DNA"/>
</dbReference>
<evidence type="ECO:0000256" key="1">
    <source>
        <dbReference type="SAM" id="SignalP"/>
    </source>
</evidence>
<dbReference type="RefSeq" id="WP_386400711.1">
    <property type="nucleotide sequence ID" value="NZ_JBHSPT010000052.1"/>
</dbReference>
<name>A0ABW1M2Y3_9ACTN</name>
<accession>A0ABW1M2Y3</accession>
<evidence type="ECO:0000313" key="2">
    <source>
        <dbReference type="EMBL" id="MFC6058174.1"/>
    </source>
</evidence>
<evidence type="ECO:0008006" key="4">
    <source>
        <dbReference type="Google" id="ProtNLM"/>
    </source>
</evidence>
<comment type="caution">
    <text evidence="2">The sequence shown here is derived from an EMBL/GenBank/DDBJ whole genome shotgun (WGS) entry which is preliminary data.</text>
</comment>
<sequence>MSRVKATMCAIAAAGAAVVLTASPASAGTNVSVHTSDPWHSGTAGFQADGEKVTVCDNRADGMRATAIFVYTGANSSERVRISDTNGSGNSCATQDFSIPEGNRVLLEVCVQNGANGALQHCSGSKEGRA</sequence>
<feature type="chain" id="PRO_5047186305" description="Secreted protein" evidence="1">
    <location>
        <begin position="28"/>
        <end position="130"/>
    </location>
</feature>